<evidence type="ECO:0000259" key="8">
    <source>
        <dbReference type="PROSITE" id="PS50850"/>
    </source>
</evidence>
<evidence type="ECO:0000256" key="6">
    <source>
        <dbReference type="ARBA" id="ARBA00023136"/>
    </source>
</evidence>
<dbReference type="PANTHER" id="PTHR23517:SF15">
    <property type="entry name" value="PROTON-DEPENDENT OLIGOPEPTIDE FAMILY TRANSPORT PROTEIN"/>
    <property type="match status" value="1"/>
</dbReference>
<dbReference type="InterPro" id="IPR011701">
    <property type="entry name" value="MFS"/>
</dbReference>
<feature type="transmembrane region" description="Helical" evidence="7">
    <location>
        <begin position="278"/>
        <end position="300"/>
    </location>
</feature>
<dbReference type="Proteomes" id="UP001500298">
    <property type="component" value="Unassembled WGS sequence"/>
</dbReference>
<comment type="subcellular location">
    <subcellularLocation>
        <location evidence="1">Cell membrane</location>
        <topology evidence="1">Multi-pass membrane protein</topology>
    </subcellularLocation>
</comment>
<dbReference type="InterPro" id="IPR050171">
    <property type="entry name" value="MFS_Transporters"/>
</dbReference>
<feature type="domain" description="Major facilitator superfamily (MFS) profile" evidence="8">
    <location>
        <begin position="1"/>
        <end position="159"/>
    </location>
</feature>
<evidence type="ECO:0000256" key="3">
    <source>
        <dbReference type="ARBA" id="ARBA00022475"/>
    </source>
</evidence>
<keyword evidence="2" id="KW-0813">Transport</keyword>
<feature type="transmembrane region" description="Helical" evidence="7">
    <location>
        <begin position="342"/>
        <end position="363"/>
    </location>
</feature>
<evidence type="ECO:0000256" key="7">
    <source>
        <dbReference type="SAM" id="Phobius"/>
    </source>
</evidence>
<dbReference type="InterPro" id="IPR018456">
    <property type="entry name" value="PTR2_symporter_CS"/>
</dbReference>
<feature type="transmembrane region" description="Helical" evidence="7">
    <location>
        <begin position="67"/>
        <end position="87"/>
    </location>
</feature>
<dbReference type="InterPro" id="IPR020846">
    <property type="entry name" value="MFS_dom"/>
</dbReference>
<feature type="transmembrane region" description="Helical" evidence="7">
    <location>
        <begin position="133"/>
        <end position="152"/>
    </location>
</feature>
<keyword evidence="3" id="KW-1003">Cell membrane</keyword>
<name>A0ABP9D952_9BACT</name>
<gene>
    <name evidence="9" type="ORF">GCM10023331_20970</name>
</gene>
<proteinExistence type="predicted"/>
<feature type="transmembrane region" description="Helical" evidence="7">
    <location>
        <begin position="16"/>
        <end position="37"/>
    </location>
</feature>
<evidence type="ECO:0000256" key="4">
    <source>
        <dbReference type="ARBA" id="ARBA00022692"/>
    </source>
</evidence>
<feature type="transmembrane region" description="Helical" evidence="7">
    <location>
        <begin position="215"/>
        <end position="236"/>
    </location>
</feature>
<feature type="transmembrane region" description="Helical" evidence="7">
    <location>
        <begin position="173"/>
        <end position="195"/>
    </location>
</feature>
<dbReference type="InterPro" id="IPR036259">
    <property type="entry name" value="MFS_trans_sf"/>
</dbReference>
<evidence type="ECO:0000256" key="2">
    <source>
        <dbReference type="ARBA" id="ARBA00022448"/>
    </source>
</evidence>
<reference evidence="10" key="1">
    <citation type="journal article" date="2019" name="Int. J. Syst. Evol. Microbiol.">
        <title>The Global Catalogue of Microorganisms (GCM) 10K type strain sequencing project: providing services to taxonomists for standard genome sequencing and annotation.</title>
        <authorList>
            <consortium name="The Broad Institute Genomics Platform"/>
            <consortium name="The Broad Institute Genome Sequencing Center for Infectious Disease"/>
            <person name="Wu L."/>
            <person name="Ma J."/>
        </authorList>
    </citation>
    <scope>NUCLEOTIDE SEQUENCE [LARGE SCALE GENOMIC DNA]</scope>
    <source>
        <strain evidence="10">JCM 18326</strain>
    </source>
</reference>
<keyword evidence="10" id="KW-1185">Reference proteome</keyword>
<evidence type="ECO:0000256" key="5">
    <source>
        <dbReference type="ARBA" id="ARBA00022989"/>
    </source>
</evidence>
<accession>A0ABP9D952</accession>
<dbReference type="PROSITE" id="PS01022">
    <property type="entry name" value="PTR2_1"/>
    <property type="match status" value="1"/>
</dbReference>
<feature type="transmembrane region" description="Helical" evidence="7">
    <location>
        <begin position="307"/>
        <end position="330"/>
    </location>
</feature>
<sequence length="386" mass="42640">MVSPAIGMSQSDAIEAYGLMPGLLLFFYLFGALLGDLVLGNKKVILLGGILQAMGAFTFCIPEITMVYVAIILHSLGSALLAPNIFASFGKRLLSYDNPKQTSFGFMSIYMVANLSGFIAPLILGSIASQEQWSIAFVIIGIVSLLSIIPMLKLQEQKFKAVTQPSTSTLIAIALKIMGAFVITGILSASYLLLGDVFYKVSSTLESATSFQIKASMWTVFNGFVTVAFGVILLLLWRFIHISQATKFILGCFSAILSFFFLWTVAQNTTDETAFLFVLHIIFAGIAEVLIFPTLYMVILEKANPKYITIVISLGIIVLQHFSGIFKPIINTSPSEEQETMIFLLSGLILLIALVSLLVYRLFFRKNRETIWVEDERIEKEQQVLI</sequence>
<protein>
    <recommendedName>
        <fullName evidence="8">Major facilitator superfamily (MFS) profile domain-containing protein</fullName>
    </recommendedName>
</protein>
<organism evidence="9 10">
    <name type="scientific">Algivirga pacifica</name>
    <dbReference type="NCBI Taxonomy" id="1162670"/>
    <lineage>
        <taxon>Bacteria</taxon>
        <taxon>Pseudomonadati</taxon>
        <taxon>Bacteroidota</taxon>
        <taxon>Cytophagia</taxon>
        <taxon>Cytophagales</taxon>
        <taxon>Flammeovirgaceae</taxon>
        <taxon>Algivirga</taxon>
    </lineage>
</organism>
<dbReference type="EMBL" id="BAABJX010000032">
    <property type="protein sequence ID" value="GAA4835516.1"/>
    <property type="molecule type" value="Genomic_DNA"/>
</dbReference>
<evidence type="ECO:0000313" key="9">
    <source>
        <dbReference type="EMBL" id="GAA4835516.1"/>
    </source>
</evidence>
<evidence type="ECO:0000256" key="1">
    <source>
        <dbReference type="ARBA" id="ARBA00004651"/>
    </source>
</evidence>
<keyword evidence="4 7" id="KW-0812">Transmembrane</keyword>
<dbReference type="Gene3D" id="1.20.1250.20">
    <property type="entry name" value="MFS general substrate transporter like domains"/>
    <property type="match status" value="2"/>
</dbReference>
<dbReference type="PROSITE" id="PS50850">
    <property type="entry name" value="MFS"/>
    <property type="match status" value="1"/>
</dbReference>
<keyword evidence="6 7" id="KW-0472">Membrane</keyword>
<dbReference type="PANTHER" id="PTHR23517">
    <property type="entry name" value="RESISTANCE PROTEIN MDTM, PUTATIVE-RELATED-RELATED"/>
    <property type="match status" value="1"/>
</dbReference>
<dbReference type="Pfam" id="PF07690">
    <property type="entry name" value="MFS_1"/>
    <property type="match status" value="1"/>
</dbReference>
<dbReference type="SUPFAM" id="SSF103473">
    <property type="entry name" value="MFS general substrate transporter"/>
    <property type="match status" value="1"/>
</dbReference>
<feature type="transmembrane region" description="Helical" evidence="7">
    <location>
        <begin position="248"/>
        <end position="266"/>
    </location>
</feature>
<evidence type="ECO:0000313" key="10">
    <source>
        <dbReference type="Proteomes" id="UP001500298"/>
    </source>
</evidence>
<keyword evidence="5 7" id="KW-1133">Transmembrane helix</keyword>
<comment type="caution">
    <text evidence="9">The sequence shown here is derived from an EMBL/GenBank/DDBJ whole genome shotgun (WGS) entry which is preliminary data.</text>
</comment>
<feature type="transmembrane region" description="Helical" evidence="7">
    <location>
        <begin position="108"/>
        <end position="127"/>
    </location>
</feature>